<dbReference type="AlphaFoldDB" id="A0A1H8JF79"/>
<dbReference type="STRING" id="551995.SAMN05192574_104171"/>
<dbReference type="PROSITE" id="PS51118">
    <property type="entry name" value="HTH_HXLR"/>
    <property type="match status" value="1"/>
</dbReference>
<sequence length="138" mass="15620">MTAIKESSTIQENKQAAFKECPVTYVMERIGGYWKPIILFHLLAGGKRYGELKKSIPTITEKMLIQHLKQLEADGIIIRESKPVVPPHVTYRLSETGMGLRPVMYAMSKWAVEDSEANGMPIYRSLGEFPTEQAFAEM</sequence>
<dbReference type="SUPFAM" id="SSF46785">
    <property type="entry name" value="Winged helix' DNA-binding domain"/>
    <property type="match status" value="1"/>
</dbReference>
<dbReference type="RefSeq" id="WP_091211277.1">
    <property type="nucleotide sequence ID" value="NZ_FOCL01000004.1"/>
</dbReference>
<dbReference type="Proteomes" id="UP000198942">
    <property type="component" value="Unassembled WGS sequence"/>
</dbReference>
<evidence type="ECO:0000313" key="6">
    <source>
        <dbReference type="Proteomes" id="UP000198942"/>
    </source>
</evidence>
<dbReference type="EMBL" id="FOCL01000004">
    <property type="protein sequence ID" value="SEN79503.1"/>
    <property type="molecule type" value="Genomic_DNA"/>
</dbReference>
<dbReference type="PANTHER" id="PTHR33204">
    <property type="entry name" value="TRANSCRIPTIONAL REGULATOR, MARR FAMILY"/>
    <property type="match status" value="1"/>
</dbReference>
<dbReference type="Gene3D" id="1.10.10.10">
    <property type="entry name" value="Winged helix-like DNA-binding domain superfamily/Winged helix DNA-binding domain"/>
    <property type="match status" value="1"/>
</dbReference>
<dbReference type="PANTHER" id="PTHR33204:SF29">
    <property type="entry name" value="TRANSCRIPTIONAL REGULATOR"/>
    <property type="match status" value="1"/>
</dbReference>
<dbReference type="Pfam" id="PF01638">
    <property type="entry name" value="HxlR"/>
    <property type="match status" value="1"/>
</dbReference>
<dbReference type="InterPro" id="IPR036388">
    <property type="entry name" value="WH-like_DNA-bd_sf"/>
</dbReference>
<name>A0A1H8JF79_9SPHI</name>
<dbReference type="InterPro" id="IPR036390">
    <property type="entry name" value="WH_DNA-bd_sf"/>
</dbReference>
<accession>A0A1H8JF79</accession>
<reference evidence="6" key="1">
    <citation type="submission" date="2016-10" db="EMBL/GenBank/DDBJ databases">
        <authorList>
            <person name="Varghese N."/>
            <person name="Submissions S."/>
        </authorList>
    </citation>
    <scope>NUCLEOTIDE SEQUENCE [LARGE SCALE GENOMIC DNA]</scope>
    <source>
        <strain evidence="6">Gh-48</strain>
    </source>
</reference>
<keyword evidence="2 5" id="KW-0238">DNA-binding</keyword>
<protein>
    <submittedName>
        <fullName evidence="5">DNA-binding transcriptional regulator, HxlR family</fullName>
    </submittedName>
</protein>
<feature type="domain" description="HTH hxlR-type" evidence="4">
    <location>
        <begin position="21"/>
        <end position="119"/>
    </location>
</feature>
<evidence type="ECO:0000259" key="4">
    <source>
        <dbReference type="PROSITE" id="PS51118"/>
    </source>
</evidence>
<dbReference type="OrthoDB" id="7678715at2"/>
<gene>
    <name evidence="5" type="ORF">SAMN05192574_104171</name>
</gene>
<proteinExistence type="predicted"/>
<dbReference type="GO" id="GO:0003677">
    <property type="term" value="F:DNA binding"/>
    <property type="evidence" value="ECO:0007669"/>
    <property type="project" value="UniProtKB-KW"/>
</dbReference>
<dbReference type="InterPro" id="IPR002577">
    <property type="entry name" value="HTH_HxlR"/>
</dbReference>
<evidence type="ECO:0000256" key="3">
    <source>
        <dbReference type="ARBA" id="ARBA00023163"/>
    </source>
</evidence>
<keyword evidence="1" id="KW-0805">Transcription regulation</keyword>
<evidence type="ECO:0000256" key="1">
    <source>
        <dbReference type="ARBA" id="ARBA00023015"/>
    </source>
</evidence>
<keyword evidence="3" id="KW-0804">Transcription</keyword>
<organism evidence="5 6">
    <name type="scientific">Mucilaginibacter gossypiicola</name>
    <dbReference type="NCBI Taxonomy" id="551995"/>
    <lineage>
        <taxon>Bacteria</taxon>
        <taxon>Pseudomonadati</taxon>
        <taxon>Bacteroidota</taxon>
        <taxon>Sphingobacteriia</taxon>
        <taxon>Sphingobacteriales</taxon>
        <taxon>Sphingobacteriaceae</taxon>
        <taxon>Mucilaginibacter</taxon>
    </lineage>
</organism>
<evidence type="ECO:0000313" key="5">
    <source>
        <dbReference type="EMBL" id="SEN79503.1"/>
    </source>
</evidence>
<evidence type="ECO:0000256" key="2">
    <source>
        <dbReference type="ARBA" id="ARBA00023125"/>
    </source>
</evidence>
<keyword evidence="6" id="KW-1185">Reference proteome</keyword>